<reference evidence="1" key="1">
    <citation type="submission" date="2022-03" db="EMBL/GenBank/DDBJ databases">
        <authorList>
            <person name="Martin C."/>
        </authorList>
    </citation>
    <scope>NUCLEOTIDE SEQUENCE</scope>
</reference>
<evidence type="ECO:0000313" key="2">
    <source>
        <dbReference type="Proteomes" id="UP000749559"/>
    </source>
</evidence>
<dbReference type="AlphaFoldDB" id="A0A8J1Y2C4"/>
<dbReference type="Proteomes" id="UP000749559">
    <property type="component" value="Unassembled WGS sequence"/>
</dbReference>
<keyword evidence="2" id="KW-1185">Reference proteome</keyword>
<proteinExistence type="predicted"/>
<name>A0A8J1Y2C4_OWEFU</name>
<accession>A0A8J1Y2C4</accession>
<dbReference type="EMBL" id="CAIIXF020000001">
    <property type="protein sequence ID" value="CAH1772977.1"/>
    <property type="molecule type" value="Genomic_DNA"/>
</dbReference>
<sequence>MSRRLFKSEQTDFEKISHCTLQRGSPSCNSQDNIKSNSDILPDLQKQNLKLTSLDMAKDMANSVNTFHNIFSTPLPPIKTLPKIQAKRPTSLIGLDTSNLTMSKRPGSLPQITQKPLCKGRLNFGPACSKYTLTKIEHFEKQNSQSEVTATTPSDVITTIVDPLAVSGNVLENDEDDPSGRLEKVLRKIGNVKIRKRDHDERLACAKCLNDLDTISKEVGFERMFQRAIDSPGDMSPTCLSPIITKNNTTVVPWPAPCLVEVERLSNSTIESPKDDAKKKQL</sequence>
<protein>
    <submittedName>
        <fullName evidence="1">Uncharacterized protein</fullName>
    </submittedName>
</protein>
<gene>
    <name evidence="1" type="ORF">OFUS_LOCUS639</name>
</gene>
<evidence type="ECO:0000313" key="1">
    <source>
        <dbReference type="EMBL" id="CAH1772977.1"/>
    </source>
</evidence>
<organism evidence="1 2">
    <name type="scientific">Owenia fusiformis</name>
    <name type="common">Polychaete worm</name>
    <dbReference type="NCBI Taxonomy" id="6347"/>
    <lineage>
        <taxon>Eukaryota</taxon>
        <taxon>Metazoa</taxon>
        <taxon>Spiralia</taxon>
        <taxon>Lophotrochozoa</taxon>
        <taxon>Annelida</taxon>
        <taxon>Polychaeta</taxon>
        <taxon>Sedentaria</taxon>
        <taxon>Canalipalpata</taxon>
        <taxon>Sabellida</taxon>
        <taxon>Oweniida</taxon>
        <taxon>Oweniidae</taxon>
        <taxon>Owenia</taxon>
    </lineage>
</organism>
<comment type="caution">
    <text evidence="1">The sequence shown here is derived from an EMBL/GenBank/DDBJ whole genome shotgun (WGS) entry which is preliminary data.</text>
</comment>